<dbReference type="InterPro" id="IPR036318">
    <property type="entry name" value="FAD-bd_PCMH-like_sf"/>
</dbReference>
<feature type="domain" description="FAD-binding PCMH-type" evidence="5">
    <location>
        <begin position="59"/>
        <end position="231"/>
    </location>
</feature>
<sequence>MAKCFQFTKITNNNITILLLVHILTLLQVGVKCENYKIVPPLSSPLSGYEYASYQKSIICNSKFSPITPNSLLDLQLIVQQASRKNITLKPLGHLHSITDIICTSGLPINMEKINHFSYDTVTKLARIGGGAKMHQLTNNLHHFGRALEGMPAYGDITVGGAIATGAHGSSLLRRTTLSSQIVGLTVVDGCGNVVYLSEENHDDYEAMSAFRVNLGLLGIVYDVTIRTVPQYKVYTKNIAIEDFSLMENSEKIVKEVKNSDFFQFFWFPTAEQVVLSKSKVVSVNTSGNCETHFIPEVSRGEASFFKGYIEFMQDFKLDFGLYLLQWFSLKSLVTSVLGKTPLFTYANANYDEGNKREFCCPSIGYSHKMLANLCKECFWEEGGSISSISFEEWEVVIPVNELGSAIQTMKCILKSHPVEFYFTGILFRFLKSSSGLLAIDRGRESVGIEWALAGNKWTRPVTQALVQALVLKHKGRTHWGKNGPHFSTPEMIAFQHGKYQELFAKQMERFDPNGVFINDFGQRIRFVKSSLTESRFVKANEKCVLRNSSYVCKSDKDCGDEGAFCSNLGGFNVCITEENGFVKLLNLINRLAIFGLKVVSKQAEYMTIIVFSTPAVAASTIYQESNNCQPSVQLVVSHLNDSLKTRNSSATTINFEDRRKVVKHI</sequence>
<proteinExistence type="predicted"/>
<accession>A0ABP1S960</accession>
<dbReference type="PROSITE" id="PS51387">
    <property type="entry name" value="FAD_PCMH"/>
    <property type="match status" value="1"/>
</dbReference>
<dbReference type="InterPro" id="IPR010031">
    <property type="entry name" value="FAD_lactone_oxidase-like"/>
</dbReference>
<dbReference type="SUPFAM" id="SSF56176">
    <property type="entry name" value="FAD-binding/transporter-associated domain-like"/>
    <property type="match status" value="1"/>
</dbReference>
<dbReference type="PANTHER" id="PTHR43762:SF1">
    <property type="entry name" value="D-ARABINONO-1,4-LACTONE OXIDASE"/>
    <property type="match status" value="1"/>
</dbReference>
<protein>
    <recommendedName>
        <fullName evidence="5">FAD-binding PCMH-type domain-containing protein</fullName>
    </recommendedName>
</protein>
<dbReference type="Pfam" id="PF04030">
    <property type="entry name" value="ALO"/>
    <property type="match status" value="2"/>
</dbReference>
<dbReference type="Pfam" id="PF01565">
    <property type="entry name" value="FAD_binding_4"/>
    <property type="match status" value="1"/>
</dbReference>
<dbReference type="EMBL" id="CAXLJM020000164">
    <property type="protein sequence ID" value="CAL8146499.1"/>
    <property type="molecule type" value="Genomic_DNA"/>
</dbReference>
<keyword evidence="7" id="KW-1185">Reference proteome</keyword>
<name>A0ABP1S960_9HEXA</name>
<dbReference type="InterPro" id="IPR007173">
    <property type="entry name" value="ALO_C"/>
</dbReference>
<keyword evidence="4" id="KW-0732">Signal</keyword>
<comment type="caution">
    <text evidence="6">The sequence shown here is derived from an EMBL/GenBank/DDBJ whole genome shotgun (WGS) entry which is preliminary data.</text>
</comment>
<feature type="chain" id="PRO_5046807892" description="FAD-binding PCMH-type domain-containing protein" evidence="4">
    <location>
        <begin position="34"/>
        <end position="666"/>
    </location>
</feature>
<feature type="signal peptide" evidence="4">
    <location>
        <begin position="1"/>
        <end position="33"/>
    </location>
</feature>
<dbReference type="PANTHER" id="PTHR43762">
    <property type="entry name" value="L-GULONOLACTONE OXIDASE"/>
    <property type="match status" value="1"/>
</dbReference>
<evidence type="ECO:0000256" key="1">
    <source>
        <dbReference type="ARBA" id="ARBA00004275"/>
    </source>
</evidence>
<reference evidence="6 7" key="1">
    <citation type="submission" date="2024-08" db="EMBL/GenBank/DDBJ databases">
        <authorList>
            <person name="Cucini C."/>
            <person name="Frati F."/>
        </authorList>
    </citation>
    <scope>NUCLEOTIDE SEQUENCE [LARGE SCALE GENOMIC DNA]</scope>
</reference>
<dbReference type="InterPro" id="IPR016166">
    <property type="entry name" value="FAD-bd_PCMH"/>
</dbReference>
<evidence type="ECO:0000256" key="4">
    <source>
        <dbReference type="SAM" id="SignalP"/>
    </source>
</evidence>
<dbReference type="InterPro" id="IPR016169">
    <property type="entry name" value="FAD-bd_PCMH_sub2"/>
</dbReference>
<keyword evidence="3" id="KW-0576">Peroxisome</keyword>
<dbReference type="Proteomes" id="UP001642540">
    <property type="component" value="Unassembled WGS sequence"/>
</dbReference>
<evidence type="ECO:0000313" key="6">
    <source>
        <dbReference type="EMBL" id="CAL8146499.1"/>
    </source>
</evidence>
<evidence type="ECO:0000256" key="3">
    <source>
        <dbReference type="ARBA" id="ARBA00023140"/>
    </source>
</evidence>
<dbReference type="Gene3D" id="3.30.70.2520">
    <property type="match status" value="1"/>
</dbReference>
<evidence type="ECO:0000256" key="2">
    <source>
        <dbReference type="ARBA" id="ARBA00023002"/>
    </source>
</evidence>
<dbReference type="InterPro" id="IPR006094">
    <property type="entry name" value="Oxid_FAD_bind_N"/>
</dbReference>
<evidence type="ECO:0000313" key="7">
    <source>
        <dbReference type="Proteomes" id="UP001642540"/>
    </source>
</evidence>
<keyword evidence="2" id="KW-0560">Oxidoreductase</keyword>
<gene>
    <name evidence="6" type="ORF">ODALV1_LOCUS30836</name>
</gene>
<evidence type="ECO:0000259" key="5">
    <source>
        <dbReference type="PROSITE" id="PS51387"/>
    </source>
</evidence>
<organism evidence="6 7">
    <name type="scientific">Orchesella dallaii</name>
    <dbReference type="NCBI Taxonomy" id="48710"/>
    <lineage>
        <taxon>Eukaryota</taxon>
        <taxon>Metazoa</taxon>
        <taxon>Ecdysozoa</taxon>
        <taxon>Arthropoda</taxon>
        <taxon>Hexapoda</taxon>
        <taxon>Collembola</taxon>
        <taxon>Entomobryomorpha</taxon>
        <taxon>Entomobryoidea</taxon>
        <taxon>Orchesellidae</taxon>
        <taxon>Orchesellinae</taxon>
        <taxon>Orchesella</taxon>
    </lineage>
</organism>
<comment type="subcellular location">
    <subcellularLocation>
        <location evidence="1">Peroxisome</location>
    </subcellularLocation>
</comment>
<dbReference type="Gene3D" id="3.30.465.10">
    <property type="match status" value="1"/>
</dbReference>